<evidence type="ECO:0000313" key="4">
    <source>
        <dbReference type="Proteomes" id="UP000217790"/>
    </source>
</evidence>
<feature type="compositionally biased region" description="Low complexity" evidence="1">
    <location>
        <begin position="484"/>
        <end position="498"/>
    </location>
</feature>
<feature type="region of interest" description="Disordered" evidence="1">
    <location>
        <begin position="582"/>
        <end position="701"/>
    </location>
</feature>
<dbReference type="Pfam" id="PF03235">
    <property type="entry name" value="GmrSD_N"/>
    <property type="match status" value="1"/>
</dbReference>
<dbReference type="Proteomes" id="UP000217790">
    <property type="component" value="Unassembled WGS sequence"/>
</dbReference>
<dbReference type="EMBL" id="KZ293688">
    <property type="protein sequence ID" value="PBK85894.1"/>
    <property type="molecule type" value="Genomic_DNA"/>
</dbReference>
<feature type="compositionally biased region" description="Pro residues" evidence="1">
    <location>
        <begin position="524"/>
        <end position="539"/>
    </location>
</feature>
<evidence type="ECO:0000256" key="1">
    <source>
        <dbReference type="SAM" id="MobiDB-lite"/>
    </source>
</evidence>
<feature type="region of interest" description="Disordered" evidence="1">
    <location>
        <begin position="392"/>
        <end position="565"/>
    </location>
</feature>
<dbReference type="PANTHER" id="PTHR39639:SF1">
    <property type="entry name" value="DUF262 DOMAIN-CONTAINING PROTEIN"/>
    <property type="match status" value="1"/>
</dbReference>
<proteinExistence type="predicted"/>
<dbReference type="OMA" id="RFNTETY"/>
<dbReference type="InterPro" id="IPR004919">
    <property type="entry name" value="GmrSD_N"/>
</dbReference>
<dbReference type="STRING" id="47427.A0A2H3CWN6"/>
<evidence type="ECO:0000313" key="3">
    <source>
        <dbReference type="EMBL" id="PBK85894.1"/>
    </source>
</evidence>
<dbReference type="AlphaFoldDB" id="A0A2H3CWN6"/>
<dbReference type="InParanoid" id="A0A2H3CWN6"/>
<feature type="compositionally biased region" description="Acidic residues" evidence="1">
    <location>
        <begin position="1"/>
        <end position="18"/>
    </location>
</feature>
<feature type="compositionally biased region" description="Polar residues" evidence="1">
    <location>
        <begin position="461"/>
        <end position="473"/>
    </location>
</feature>
<feature type="compositionally biased region" description="Basic residues" evidence="1">
    <location>
        <begin position="675"/>
        <end position="686"/>
    </location>
</feature>
<feature type="region of interest" description="Disordered" evidence="1">
    <location>
        <begin position="1"/>
        <end position="27"/>
    </location>
</feature>
<name>A0A2H3CWN6_ARMGA</name>
<evidence type="ECO:0000259" key="2">
    <source>
        <dbReference type="Pfam" id="PF03235"/>
    </source>
</evidence>
<feature type="compositionally biased region" description="Low complexity" evidence="1">
    <location>
        <begin position="450"/>
        <end position="460"/>
    </location>
</feature>
<dbReference type="OrthoDB" id="5419821at2759"/>
<gene>
    <name evidence="3" type="ORF">ARMGADRAFT_1017676</name>
</gene>
<feature type="compositionally biased region" description="Polar residues" evidence="1">
    <location>
        <begin position="540"/>
        <end position="551"/>
    </location>
</feature>
<protein>
    <recommendedName>
        <fullName evidence="2">GmrSD restriction endonucleases N-terminal domain-containing protein</fullName>
    </recommendedName>
</protein>
<organism evidence="3 4">
    <name type="scientific">Armillaria gallica</name>
    <name type="common">Bulbous honey fungus</name>
    <name type="synonym">Armillaria bulbosa</name>
    <dbReference type="NCBI Taxonomy" id="47427"/>
    <lineage>
        <taxon>Eukaryota</taxon>
        <taxon>Fungi</taxon>
        <taxon>Dikarya</taxon>
        <taxon>Basidiomycota</taxon>
        <taxon>Agaricomycotina</taxon>
        <taxon>Agaricomycetes</taxon>
        <taxon>Agaricomycetidae</taxon>
        <taxon>Agaricales</taxon>
        <taxon>Marasmiineae</taxon>
        <taxon>Physalacriaceae</taxon>
        <taxon>Armillaria</taxon>
    </lineage>
</organism>
<keyword evidence="4" id="KW-1185">Reference proteome</keyword>
<reference evidence="4" key="1">
    <citation type="journal article" date="2017" name="Nat. Ecol. Evol.">
        <title>Genome expansion and lineage-specific genetic innovations in the forest pathogenic fungi Armillaria.</title>
        <authorList>
            <person name="Sipos G."/>
            <person name="Prasanna A.N."/>
            <person name="Walter M.C."/>
            <person name="O'Connor E."/>
            <person name="Balint B."/>
            <person name="Krizsan K."/>
            <person name="Kiss B."/>
            <person name="Hess J."/>
            <person name="Varga T."/>
            <person name="Slot J."/>
            <person name="Riley R."/>
            <person name="Boka B."/>
            <person name="Rigling D."/>
            <person name="Barry K."/>
            <person name="Lee J."/>
            <person name="Mihaltcheva S."/>
            <person name="LaButti K."/>
            <person name="Lipzen A."/>
            <person name="Waldron R."/>
            <person name="Moloney N.M."/>
            <person name="Sperisen C."/>
            <person name="Kredics L."/>
            <person name="Vagvoelgyi C."/>
            <person name="Patrignani A."/>
            <person name="Fitzpatrick D."/>
            <person name="Nagy I."/>
            <person name="Doyle S."/>
            <person name="Anderson J.B."/>
            <person name="Grigoriev I.V."/>
            <person name="Gueldener U."/>
            <person name="Muensterkoetter M."/>
            <person name="Nagy L.G."/>
        </authorList>
    </citation>
    <scope>NUCLEOTIDE SEQUENCE [LARGE SCALE GENOMIC DNA]</scope>
    <source>
        <strain evidence="4">Ar21-2</strain>
    </source>
</reference>
<feature type="compositionally biased region" description="Basic residues" evidence="1">
    <location>
        <begin position="618"/>
        <end position="668"/>
    </location>
</feature>
<accession>A0A2H3CWN6</accession>
<sequence length="701" mass="78573">MSFSDDSDLTDLSSEESDVPFAAPKPQTRVKTRKQLVITPALRAPRTVSYSVECLYKKLSDGALDLDPEYQRDVVWNDVKQSQLIDSLIHNYYIPPLIFAVSVMPNGEEKRTCIDGKQRLSSIQRFTDGLIMHKDSVTQGKFWYISGAGRTRSRTVLPQQLKSRFSNTQITCVEYDYLTQDQEREIFRRVQLGVALTPAERLQAITGPLASLVRGVQDLLASPSGLEGHVPWGKARGRDFLCVAQIIYLIDGKKAEPSAPKIEAWLTDDKAATITPKLQRNIDTTVAVLLTLAHDATLSKPLNDKKVSPIEFVMITYMIFLHRGKLSLTQLSDAAAQLRKNVRARFSSIRFNTETYNHILGYLKKMKTMTFESDGEGDRPASQCLQVAEEVLQQPSTTVTASAKGKEPATGRKRRRVTAAEESEPEDCVPVNVNAEPTRKRATKPVQNATTSSSSSSGTTQPLITTSAPQTVTPDRPPTHMFKIKIPPSKSTTKPKIPAIDDDNSTPQLATPSKKRPGGGSVIIPPPPQMTGLPTPNPTPVGSTPVASNCPWTAPPAGEGSRANPLVLDPMRLVWEAKARAEAMRRGSAPNPPPPLRDSERRRSRSRSRSRSRDRYYVRRRGRSVSRCRGRSRSRSRSRGRSRNRSRSCGRSRSRSPRRRSFNNRRSSRSPERHSWRRTRSRSPPRRPRDDPSWRGRYRRR</sequence>
<feature type="domain" description="GmrSD restriction endonucleases N-terminal" evidence="2">
    <location>
        <begin position="61"/>
        <end position="187"/>
    </location>
</feature>
<dbReference type="PANTHER" id="PTHR39639">
    <property type="entry name" value="CHROMOSOME 16, WHOLE GENOME SHOTGUN SEQUENCE"/>
    <property type="match status" value="1"/>
</dbReference>